<dbReference type="PANTHER" id="PTHR14735">
    <property type="entry name" value="COILED-COIL DOMAIN-CONTAINING PROTEIN 134"/>
    <property type="match status" value="1"/>
</dbReference>
<organism evidence="1 2">
    <name type="scientific">Aquatica leii</name>
    <dbReference type="NCBI Taxonomy" id="1421715"/>
    <lineage>
        <taxon>Eukaryota</taxon>
        <taxon>Metazoa</taxon>
        <taxon>Ecdysozoa</taxon>
        <taxon>Arthropoda</taxon>
        <taxon>Hexapoda</taxon>
        <taxon>Insecta</taxon>
        <taxon>Pterygota</taxon>
        <taxon>Neoptera</taxon>
        <taxon>Endopterygota</taxon>
        <taxon>Coleoptera</taxon>
        <taxon>Polyphaga</taxon>
        <taxon>Elateriformia</taxon>
        <taxon>Elateroidea</taxon>
        <taxon>Lampyridae</taxon>
        <taxon>Luciolinae</taxon>
        <taxon>Aquatica</taxon>
    </lineage>
</organism>
<evidence type="ECO:0000313" key="2">
    <source>
        <dbReference type="Proteomes" id="UP001353858"/>
    </source>
</evidence>
<dbReference type="AlphaFoldDB" id="A0AAN7QBY8"/>
<comment type="caution">
    <text evidence="1">The sequence shown here is derived from an EMBL/GenBank/DDBJ whole genome shotgun (WGS) entry which is preliminary data.</text>
</comment>
<protein>
    <recommendedName>
        <fullName evidence="3">Coiled-coil domain-containing protein 134</fullName>
    </recommendedName>
</protein>
<dbReference type="Proteomes" id="UP001353858">
    <property type="component" value="Unassembled WGS sequence"/>
</dbReference>
<sequence length="216" mass="25148">MQIHTICTIIIIHSVICDNIDVNSSEFAEQLYIKLFKRRRAEQLEAVKSFKKISSYEKQYSMIFLMAEKIFTTVQESRAQIEASGYIPGISQFPTENNIKDALSNILENTALFSEILLRFPEITTTVLKLNNNWDILLQWCIVFCNEVKYLLDKSTVKLINLVSQELNHTQRDPNYVNPYRKAANVKYATNDDVKTDKKKKRKEIKKGPRLTHIEL</sequence>
<gene>
    <name evidence="1" type="ORF">RN001_003826</name>
</gene>
<proteinExistence type="predicted"/>
<evidence type="ECO:0008006" key="3">
    <source>
        <dbReference type="Google" id="ProtNLM"/>
    </source>
</evidence>
<dbReference type="PANTHER" id="PTHR14735:SF1">
    <property type="entry name" value="COILED-COIL DOMAIN-CONTAINING PROTEIN 134"/>
    <property type="match status" value="1"/>
</dbReference>
<dbReference type="Pfam" id="PF15002">
    <property type="entry name" value="ERK-JNK_inhib"/>
    <property type="match status" value="1"/>
</dbReference>
<reference evidence="2" key="1">
    <citation type="submission" date="2023-01" db="EMBL/GenBank/DDBJ databases">
        <title>Key to firefly adult light organ development and bioluminescence: homeobox transcription factors regulate luciferase expression and transportation to peroxisome.</title>
        <authorList>
            <person name="Fu X."/>
        </authorList>
    </citation>
    <scope>NUCLEOTIDE SEQUENCE [LARGE SCALE GENOMIC DNA]</scope>
</reference>
<dbReference type="InterPro" id="IPR026321">
    <property type="entry name" value="CC134"/>
</dbReference>
<dbReference type="EMBL" id="JARPUR010000001">
    <property type="protein sequence ID" value="KAK4887555.1"/>
    <property type="molecule type" value="Genomic_DNA"/>
</dbReference>
<evidence type="ECO:0000313" key="1">
    <source>
        <dbReference type="EMBL" id="KAK4887555.1"/>
    </source>
</evidence>
<keyword evidence="2" id="KW-1185">Reference proteome</keyword>
<accession>A0AAN7QBY8</accession>
<name>A0AAN7QBY8_9COLE</name>